<evidence type="ECO:0000259" key="2">
    <source>
        <dbReference type="Pfam" id="PF02211"/>
    </source>
</evidence>
<dbReference type="GO" id="GO:0018822">
    <property type="term" value="F:nitrile hydratase activity"/>
    <property type="evidence" value="ECO:0007669"/>
    <property type="project" value="UniProtKB-EC"/>
</dbReference>
<evidence type="ECO:0000313" key="4">
    <source>
        <dbReference type="Proteomes" id="UP000766336"/>
    </source>
</evidence>
<accession>A0ABS5QA56</accession>
<dbReference type="Proteomes" id="UP000766336">
    <property type="component" value="Unassembled WGS sequence"/>
</dbReference>
<evidence type="ECO:0000313" key="3">
    <source>
        <dbReference type="EMBL" id="MBS7810101.1"/>
    </source>
</evidence>
<protein>
    <submittedName>
        <fullName evidence="3">Nitrile hydratase subunit beta</fullName>
        <ecNumber evidence="3">4.2.1.84</ecNumber>
    </submittedName>
</protein>
<feature type="domain" description="Nitrile hydratase beta subunit" evidence="2">
    <location>
        <begin position="30"/>
        <end position="122"/>
    </location>
</feature>
<dbReference type="InterPro" id="IPR008990">
    <property type="entry name" value="Elect_transpt_acc-like_dom_sf"/>
</dbReference>
<organism evidence="3 4">
    <name type="scientific">Roseococcus pinisoli</name>
    <dbReference type="NCBI Taxonomy" id="2835040"/>
    <lineage>
        <taxon>Bacteria</taxon>
        <taxon>Pseudomonadati</taxon>
        <taxon>Pseudomonadota</taxon>
        <taxon>Alphaproteobacteria</taxon>
        <taxon>Acetobacterales</taxon>
        <taxon>Roseomonadaceae</taxon>
        <taxon>Roseococcus</taxon>
    </lineage>
</organism>
<dbReference type="Gene3D" id="2.30.30.50">
    <property type="match status" value="1"/>
</dbReference>
<gene>
    <name evidence="3" type="ORF">KHU32_04070</name>
</gene>
<evidence type="ECO:0000256" key="1">
    <source>
        <dbReference type="SAM" id="MobiDB-lite"/>
    </source>
</evidence>
<dbReference type="EMBL" id="JAHCDA010000001">
    <property type="protein sequence ID" value="MBS7810101.1"/>
    <property type="molecule type" value="Genomic_DNA"/>
</dbReference>
<dbReference type="EC" id="4.2.1.84" evidence="3"/>
<keyword evidence="3" id="KW-0456">Lyase</keyword>
<reference evidence="3 4" key="1">
    <citation type="submission" date="2021-05" db="EMBL/GenBank/DDBJ databases">
        <title>Roseococcus sp. XZZS9, whole genome shotgun sequencing project.</title>
        <authorList>
            <person name="Zhao G."/>
            <person name="Shen L."/>
        </authorList>
    </citation>
    <scope>NUCLEOTIDE SEQUENCE [LARGE SCALE GENOMIC DNA]</scope>
    <source>
        <strain evidence="3 4">XZZS9</strain>
    </source>
</reference>
<dbReference type="Pfam" id="PF02211">
    <property type="entry name" value="NHase_beta_C"/>
    <property type="match status" value="1"/>
</dbReference>
<dbReference type="SUPFAM" id="SSF50090">
    <property type="entry name" value="Electron transport accessory proteins"/>
    <property type="match status" value="1"/>
</dbReference>
<comment type="caution">
    <text evidence="3">The sequence shown here is derived from an EMBL/GenBank/DDBJ whole genome shotgun (WGS) entry which is preliminary data.</text>
</comment>
<name>A0ABS5QA56_9PROT</name>
<proteinExistence type="predicted"/>
<feature type="region of interest" description="Disordered" evidence="1">
    <location>
        <begin position="1"/>
        <end position="24"/>
    </location>
</feature>
<sequence>MAACRRRRDDRQGRRHLGGAAVSTGAGQVSAARFAAGQSVRVKDAKPERVARMHLRTPHYARGRIGRIVRALGTFPNPEDIAFNRPAEPRVLYHVLFDQPPVWGDGEAGDTLLIELFEHWLEEA</sequence>
<dbReference type="InterPro" id="IPR024690">
    <property type="entry name" value="CN_hydtase_beta_dom_C"/>
</dbReference>
<keyword evidence="4" id="KW-1185">Reference proteome</keyword>